<keyword evidence="4" id="KW-1185">Reference proteome</keyword>
<accession>A0A6G1KES4</accession>
<keyword evidence="2" id="KW-0472">Membrane</keyword>
<feature type="compositionally biased region" description="Basic and acidic residues" evidence="1">
    <location>
        <begin position="124"/>
        <end position="146"/>
    </location>
</feature>
<dbReference type="EMBL" id="MU005767">
    <property type="protein sequence ID" value="KAF2711396.1"/>
    <property type="molecule type" value="Genomic_DNA"/>
</dbReference>
<feature type="region of interest" description="Disordered" evidence="1">
    <location>
        <begin position="167"/>
        <end position="193"/>
    </location>
</feature>
<evidence type="ECO:0000256" key="2">
    <source>
        <dbReference type="SAM" id="Phobius"/>
    </source>
</evidence>
<keyword evidence="2" id="KW-1133">Transmembrane helix</keyword>
<feature type="compositionally biased region" description="Basic residues" evidence="1">
    <location>
        <begin position="108"/>
        <end position="123"/>
    </location>
</feature>
<reference evidence="3" key="1">
    <citation type="journal article" date="2020" name="Stud. Mycol.">
        <title>101 Dothideomycetes genomes: a test case for predicting lifestyles and emergence of pathogens.</title>
        <authorList>
            <person name="Haridas S."/>
            <person name="Albert R."/>
            <person name="Binder M."/>
            <person name="Bloem J."/>
            <person name="Labutti K."/>
            <person name="Salamov A."/>
            <person name="Andreopoulos B."/>
            <person name="Baker S."/>
            <person name="Barry K."/>
            <person name="Bills G."/>
            <person name="Bluhm B."/>
            <person name="Cannon C."/>
            <person name="Castanera R."/>
            <person name="Culley D."/>
            <person name="Daum C."/>
            <person name="Ezra D."/>
            <person name="Gonzalez J."/>
            <person name="Henrissat B."/>
            <person name="Kuo A."/>
            <person name="Liang C."/>
            <person name="Lipzen A."/>
            <person name="Lutzoni F."/>
            <person name="Magnuson J."/>
            <person name="Mondo S."/>
            <person name="Nolan M."/>
            <person name="Ohm R."/>
            <person name="Pangilinan J."/>
            <person name="Park H.-J."/>
            <person name="Ramirez L."/>
            <person name="Alfaro M."/>
            <person name="Sun H."/>
            <person name="Tritt A."/>
            <person name="Yoshinaga Y."/>
            <person name="Zwiers L.-H."/>
            <person name="Turgeon B."/>
            <person name="Goodwin S."/>
            <person name="Spatafora J."/>
            <person name="Crous P."/>
            <person name="Grigoriev I."/>
        </authorList>
    </citation>
    <scope>NUCLEOTIDE SEQUENCE</scope>
    <source>
        <strain evidence="3">CBS 279.74</strain>
    </source>
</reference>
<name>A0A6G1KES4_9PLEO</name>
<evidence type="ECO:0000313" key="3">
    <source>
        <dbReference type="EMBL" id="KAF2711396.1"/>
    </source>
</evidence>
<feature type="transmembrane region" description="Helical" evidence="2">
    <location>
        <begin position="62"/>
        <end position="85"/>
    </location>
</feature>
<gene>
    <name evidence="3" type="ORF">K504DRAFT_475259</name>
</gene>
<protein>
    <submittedName>
        <fullName evidence="3">Uncharacterized protein</fullName>
    </submittedName>
</protein>
<evidence type="ECO:0000256" key="1">
    <source>
        <dbReference type="SAM" id="MobiDB-lite"/>
    </source>
</evidence>
<sequence>MPALPIAPHVLPDSLALLNLEALVARQPAIDTSVPTPNSLTARQTVVTTGIIPTYYNFNSPAAGTVVGIVLGSVAAFLLITWLLFSLAQLSGNRRNTTIQGEEEVVVRRRRGSQNNSRHSRRSTRTEVREHSRSPRREHVVVEERRTRPVPRARSIVVEQRSRVPGDDMVEVIEEHDEYQTRRGGSRRSGGYR</sequence>
<dbReference type="Proteomes" id="UP000799428">
    <property type="component" value="Unassembled WGS sequence"/>
</dbReference>
<dbReference type="OrthoDB" id="5423884at2759"/>
<proteinExistence type="predicted"/>
<organism evidence="3 4">
    <name type="scientific">Pleomassaria siparia CBS 279.74</name>
    <dbReference type="NCBI Taxonomy" id="1314801"/>
    <lineage>
        <taxon>Eukaryota</taxon>
        <taxon>Fungi</taxon>
        <taxon>Dikarya</taxon>
        <taxon>Ascomycota</taxon>
        <taxon>Pezizomycotina</taxon>
        <taxon>Dothideomycetes</taxon>
        <taxon>Pleosporomycetidae</taxon>
        <taxon>Pleosporales</taxon>
        <taxon>Pleomassariaceae</taxon>
        <taxon>Pleomassaria</taxon>
    </lineage>
</organism>
<keyword evidence="2" id="KW-0812">Transmembrane</keyword>
<dbReference type="AlphaFoldDB" id="A0A6G1KES4"/>
<feature type="compositionally biased region" description="Acidic residues" evidence="1">
    <location>
        <begin position="168"/>
        <end position="177"/>
    </location>
</feature>
<evidence type="ECO:0000313" key="4">
    <source>
        <dbReference type="Proteomes" id="UP000799428"/>
    </source>
</evidence>
<feature type="region of interest" description="Disordered" evidence="1">
    <location>
        <begin position="108"/>
        <end position="146"/>
    </location>
</feature>